<evidence type="ECO:0000313" key="4">
    <source>
        <dbReference type="Proteomes" id="UP000004473"/>
    </source>
</evidence>
<evidence type="ECO:0000313" key="3">
    <source>
        <dbReference type="EMBL" id="EIG29052.1"/>
    </source>
</evidence>
<feature type="chain" id="PRO_5003663222" description="Lipoprotein" evidence="2">
    <location>
        <begin position="25"/>
        <end position="73"/>
    </location>
</feature>
<evidence type="ECO:0000256" key="1">
    <source>
        <dbReference type="SAM" id="MobiDB-lite"/>
    </source>
</evidence>
<gene>
    <name evidence="3" type="ORF">HMPREF1051_3179</name>
</gene>
<dbReference type="Gene3D" id="1.10.287.700">
    <property type="entry name" value="Helix hairpin bin"/>
    <property type="match status" value="1"/>
</dbReference>
<feature type="region of interest" description="Disordered" evidence="1">
    <location>
        <begin position="22"/>
        <end position="73"/>
    </location>
</feature>
<dbReference type="EMBL" id="AJMT01000088">
    <property type="protein sequence ID" value="EIG29052.1"/>
    <property type="molecule type" value="Genomic_DNA"/>
</dbReference>
<dbReference type="AlphaFoldDB" id="I2NT91"/>
<proteinExistence type="predicted"/>
<evidence type="ECO:0000256" key="2">
    <source>
        <dbReference type="SAM" id="SignalP"/>
    </source>
</evidence>
<keyword evidence="2" id="KW-0732">Signal</keyword>
<feature type="compositionally biased region" description="Basic and acidic residues" evidence="1">
    <location>
        <begin position="24"/>
        <end position="51"/>
    </location>
</feature>
<name>I2NT91_NEISI</name>
<comment type="caution">
    <text evidence="3">The sequence shown here is derived from an EMBL/GenBank/DDBJ whole genome shotgun (WGS) entry which is preliminary data.</text>
</comment>
<reference evidence="3 4" key="1">
    <citation type="submission" date="2012-04" db="EMBL/GenBank/DDBJ databases">
        <authorList>
            <person name="Harkins D.M."/>
            <person name="Madupu R."/>
            <person name="Durkin A.S."/>
            <person name="Torralba M."/>
            <person name="Methe B."/>
            <person name="Sutton G.G."/>
            <person name="Nelson K.E."/>
        </authorList>
    </citation>
    <scope>NUCLEOTIDE SEQUENCE [LARGE SCALE GENOMIC DNA]</scope>
    <source>
        <strain evidence="3 4">VK64</strain>
    </source>
</reference>
<organism evidence="3 4">
    <name type="scientific">Neisseria sicca VK64</name>
    <dbReference type="NCBI Taxonomy" id="1095748"/>
    <lineage>
        <taxon>Bacteria</taxon>
        <taxon>Pseudomonadati</taxon>
        <taxon>Pseudomonadota</taxon>
        <taxon>Betaproteobacteria</taxon>
        <taxon>Neisseriales</taxon>
        <taxon>Neisseriaceae</taxon>
        <taxon>Neisseria</taxon>
    </lineage>
</organism>
<accession>I2NT91</accession>
<evidence type="ECO:0008006" key="5">
    <source>
        <dbReference type="Google" id="ProtNLM"/>
    </source>
</evidence>
<dbReference type="RefSeq" id="WP_003765475.1">
    <property type="nucleotide sequence ID" value="NZ_AJMT01000088.1"/>
</dbReference>
<dbReference type="PROSITE" id="PS51257">
    <property type="entry name" value="PROKAR_LIPOPROTEIN"/>
    <property type="match status" value="1"/>
</dbReference>
<sequence length="73" mass="7706">MKKLFALAAAAFILSACSSTWSGAKDDTSRNWDKTKETAEHVADKTEETVKKGGNAVGRGMSNVGSKIEAATE</sequence>
<feature type="signal peptide" evidence="2">
    <location>
        <begin position="1"/>
        <end position="24"/>
    </location>
</feature>
<protein>
    <recommendedName>
        <fullName evidence="5">Lipoprotein</fullName>
    </recommendedName>
</protein>
<dbReference type="PATRIC" id="fig|1095748.3.peg.1184"/>
<dbReference type="Proteomes" id="UP000004473">
    <property type="component" value="Unassembled WGS sequence"/>
</dbReference>